<evidence type="ECO:0000313" key="2">
    <source>
        <dbReference type="EMBL" id="KAK0736382.1"/>
    </source>
</evidence>
<dbReference type="AlphaFoldDB" id="A0AA40BLH5"/>
<organism evidence="2 3">
    <name type="scientific">Apiosordaria backusii</name>
    <dbReference type="NCBI Taxonomy" id="314023"/>
    <lineage>
        <taxon>Eukaryota</taxon>
        <taxon>Fungi</taxon>
        <taxon>Dikarya</taxon>
        <taxon>Ascomycota</taxon>
        <taxon>Pezizomycotina</taxon>
        <taxon>Sordariomycetes</taxon>
        <taxon>Sordariomycetidae</taxon>
        <taxon>Sordariales</taxon>
        <taxon>Lasiosphaeriaceae</taxon>
        <taxon>Apiosordaria</taxon>
    </lineage>
</organism>
<name>A0AA40BLH5_9PEZI</name>
<proteinExistence type="predicted"/>
<reference evidence="2" key="1">
    <citation type="submission" date="2023-06" db="EMBL/GenBank/DDBJ databases">
        <title>Genome-scale phylogeny and comparative genomics of the fungal order Sordariales.</title>
        <authorList>
            <consortium name="Lawrence Berkeley National Laboratory"/>
            <person name="Hensen N."/>
            <person name="Bonometti L."/>
            <person name="Westerberg I."/>
            <person name="Brannstrom I.O."/>
            <person name="Guillou S."/>
            <person name="Cros-Aarteil S."/>
            <person name="Calhoun S."/>
            <person name="Haridas S."/>
            <person name="Kuo A."/>
            <person name="Mondo S."/>
            <person name="Pangilinan J."/>
            <person name="Riley R."/>
            <person name="Labutti K."/>
            <person name="Andreopoulos B."/>
            <person name="Lipzen A."/>
            <person name="Chen C."/>
            <person name="Yanf M."/>
            <person name="Daum C."/>
            <person name="Ng V."/>
            <person name="Clum A."/>
            <person name="Steindorff A."/>
            <person name="Ohm R."/>
            <person name="Martin F."/>
            <person name="Silar P."/>
            <person name="Natvig D."/>
            <person name="Lalanne C."/>
            <person name="Gautier V."/>
            <person name="Ament-Velasquez S.L."/>
            <person name="Kruys A."/>
            <person name="Hutchinson M.I."/>
            <person name="Powell A.J."/>
            <person name="Barry K."/>
            <person name="Miller A.N."/>
            <person name="Grigoriev I.V."/>
            <person name="Debuchy R."/>
            <person name="Gladieux P."/>
            <person name="Thoren M.H."/>
            <person name="Johannesson H."/>
        </authorList>
    </citation>
    <scope>NUCLEOTIDE SEQUENCE</scope>
    <source>
        <strain evidence="2">CBS 540.89</strain>
    </source>
</reference>
<dbReference type="Proteomes" id="UP001172159">
    <property type="component" value="Unassembled WGS sequence"/>
</dbReference>
<feature type="region of interest" description="Disordered" evidence="1">
    <location>
        <begin position="275"/>
        <end position="303"/>
    </location>
</feature>
<dbReference type="EMBL" id="JAUKTV010000006">
    <property type="protein sequence ID" value="KAK0736382.1"/>
    <property type="molecule type" value="Genomic_DNA"/>
</dbReference>
<comment type="caution">
    <text evidence="2">The sequence shown here is derived from an EMBL/GenBank/DDBJ whole genome shotgun (WGS) entry which is preliminary data.</text>
</comment>
<accession>A0AA40BLH5</accession>
<feature type="compositionally biased region" description="Acidic residues" evidence="1">
    <location>
        <begin position="289"/>
        <end position="303"/>
    </location>
</feature>
<gene>
    <name evidence="2" type="ORF">B0T21DRAFT_366815</name>
</gene>
<protein>
    <submittedName>
        <fullName evidence="2">Uncharacterized protein</fullName>
    </submittedName>
</protein>
<evidence type="ECO:0000313" key="3">
    <source>
        <dbReference type="Proteomes" id="UP001172159"/>
    </source>
</evidence>
<keyword evidence="3" id="KW-1185">Reference proteome</keyword>
<sequence length="342" mass="37383">MRCSLFKLPDPFSLPRETSIVNVQRAFTETMAPLYEPTFFLLKRRLPPSESAHLLGRIIRRYQDPTLDFTPDCPSDALTPAIFNKFLLEPQDDNSASFTAQSATNRNLYLKFISLLSTASTSSSATTVTSPRITTRRLKLEQAYFNTLKSIPEVRRQILEMCPIGDKVYLVVGTMSVATATFTSATSTSKTNTVGVSVPLGLMASAATTASVGLPLPPGVAEMMPNFDMGVAKGDLKGGESRYETHEQREEVFAVACKAVTRTWQGLGGDVRVAARNPEYRGGQHLGEDTDEGEDEDEGEDDGVDEEMLARALTLVDHNAMNMKSGVDSGWISNPYLPQGEP</sequence>
<evidence type="ECO:0000256" key="1">
    <source>
        <dbReference type="SAM" id="MobiDB-lite"/>
    </source>
</evidence>